<reference evidence="4" key="1">
    <citation type="journal article" date="2023" name="Mol. Phylogenet. Evol.">
        <title>Genome-scale phylogeny and comparative genomics of the fungal order Sordariales.</title>
        <authorList>
            <person name="Hensen N."/>
            <person name="Bonometti L."/>
            <person name="Westerberg I."/>
            <person name="Brannstrom I.O."/>
            <person name="Guillou S."/>
            <person name="Cros-Aarteil S."/>
            <person name="Calhoun S."/>
            <person name="Haridas S."/>
            <person name="Kuo A."/>
            <person name="Mondo S."/>
            <person name="Pangilinan J."/>
            <person name="Riley R."/>
            <person name="LaButti K."/>
            <person name="Andreopoulos B."/>
            <person name="Lipzen A."/>
            <person name="Chen C."/>
            <person name="Yan M."/>
            <person name="Daum C."/>
            <person name="Ng V."/>
            <person name="Clum A."/>
            <person name="Steindorff A."/>
            <person name="Ohm R.A."/>
            <person name="Martin F."/>
            <person name="Silar P."/>
            <person name="Natvig D.O."/>
            <person name="Lalanne C."/>
            <person name="Gautier V."/>
            <person name="Ament-Velasquez S.L."/>
            <person name="Kruys A."/>
            <person name="Hutchinson M.I."/>
            <person name="Powell A.J."/>
            <person name="Barry K."/>
            <person name="Miller A.N."/>
            <person name="Grigoriev I.V."/>
            <person name="Debuchy R."/>
            <person name="Gladieux P."/>
            <person name="Hiltunen Thoren M."/>
            <person name="Johannesson H."/>
        </authorList>
    </citation>
    <scope>NUCLEOTIDE SEQUENCE</scope>
    <source>
        <strain evidence="4">CBS 532.94</strain>
    </source>
</reference>
<comment type="caution">
    <text evidence="4">The sequence shown here is derived from an EMBL/GenBank/DDBJ whole genome shotgun (WGS) entry which is preliminary data.</text>
</comment>
<dbReference type="PANTHER" id="PTHR43465:SF2">
    <property type="entry name" value="DUF1680 DOMAIN PROTEIN (AFU_ORTHOLOGUE AFUA_1G08910)"/>
    <property type="match status" value="1"/>
</dbReference>
<dbReference type="InterPro" id="IPR049174">
    <property type="entry name" value="Beta-AFase-like"/>
</dbReference>
<dbReference type="GO" id="GO:0005975">
    <property type="term" value="P:carbohydrate metabolic process"/>
    <property type="evidence" value="ECO:0007669"/>
    <property type="project" value="InterPro"/>
</dbReference>
<gene>
    <name evidence="4" type="ORF">C8A03DRAFT_18116</name>
</gene>
<feature type="domain" description="Non-reducing end beta-L-arabinofuranosidase-like GH127 C-terminal" evidence="3">
    <location>
        <begin position="560"/>
        <end position="669"/>
    </location>
</feature>
<dbReference type="AlphaFoldDB" id="A0AAN7C481"/>
<sequence>MSNPQFTYSHTTSTETSTLSIRRNTIAGATIKAQLDQLKWTGRYDCFELKWKPVYDQEYNWPVPPHLFWDSDLGKWVEGACYFLTEKYDADIDAAVKYIVTTIRNAQQEDGYLNLHYTMVEPGKRWTNLRDMHELYNCGHLIEGALAHHKYYQNKDFLGPIEKYVSLIRKVFGPGKDQRHGYSGHPEIELALLRLYRVTGNQDAYDLARYFLEERGKPTGQEGMFYFDWEQIHLRGENPYMRPDHYPKRFSRWYGQSQQPILEQETCEGHSVRLMYLLVAAADMVALAREGDQKLANVAQWQEAITRLWDNMVDKKMYLTGGIGAMPQWEGFGIDYFLPPGTDEGGCYAETCASVGAMMLAERLLSVDLHARYADVMELCLYNNVMTAMSLDGRAFTYVNQLASSDTHKSRREDWFEVSCCPPNLIRVFGTLGGYLWQFGGSEGEAYVNVHLYTNAKLSFTVDDKEVTLEQQSNWPWDGDISFQLSGASAIKTTIRLRIPGWARGKYTLSPAPSSSSAAALEKNGYLVLKPDYITTNPTFTLVVHGFEPRYISPHPYTGQHTVTLARGPVVYCVEDADNPWETNHFKDVAIRPGSAVTEERRVLESAGGLYVALHSVCWKRNMGGWASKTAGQEPGAEWGGPVLGQERTLTFVPYYFRANRGGEGHMRVGLLRA</sequence>
<dbReference type="InterPro" id="IPR049049">
    <property type="entry name" value="Beta-AFase-like_GH127_C"/>
</dbReference>
<feature type="domain" description="Non-reducing end beta-L-arabinofuranosidase-like GH127 catalytic" evidence="1">
    <location>
        <begin position="22"/>
        <end position="430"/>
    </location>
</feature>
<evidence type="ECO:0000313" key="5">
    <source>
        <dbReference type="Proteomes" id="UP001303760"/>
    </source>
</evidence>
<dbReference type="EMBL" id="MU860298">
    <property type="protein sequence ID" value="KAK4235089.1"/>
    <property type="molecule type" value="Genomic_DNA"/>
</dbReference>
<dbReference type="PANTHER" id="PTHR43465">
    <property type="entry name" value="DUF1680 DOMAIN PROTEIN (AFU_ORTHOLOGUE AFUA_1G08910)"/>
    <property type="match status" value="1"/>
</dbReference>
<dbReference type="Pfam" id="PF07944">
    <property type="entry name" value="Beta-AFase-like_GH127_cat"/>
    <property type="match status" value="1"/>
</dbReference>
<name>A0AAN7C481_9PEZI</name>
<dbReference type="SUPFAM" id="SSF48208">
    <property type="entry name" value="Six-hairpin glycosidases"/>
    <property type="match status" value="1"/>
</dbReference>
<evidence type="ECO:0000259" key="3">
    <source>
        <dbReference type="Pfam" id="PF20737"/>
    </source>
</evidence>
<keyword evidence="5" id="KW-1185">Reference proteome</keyword>
<organism evidence="4 5">
    <name type="scientific">Achaetomium macrosporum</name>
    <dbReference type="NCBI Taxonomy" id="79813"/>
    <lineage>
        <taxon>Eukaryota</taxon>
        <taxon>Fungi</taxon>
        <taxon>Dikarya</taxon>
        <taxon>Ascomycota</taxon>
        <taxon>Pezizomycotina</taxon>
        <taxon>Sordariomycetes</taxon>
        <taxon>Sordariomycetidae</taxon>
        <taxon>Sordariales</taxon>
        <taxon>Chaetomiaceae</taxon>
        <taxon>Achaetomium</taxon>
    </lineage>
</organism>
<dbReference type="Proteomes" id="UP001303760">
    <property type="component" value="Unassembled WGS sequence"/>
</dbReference>
<accession>A0AAN7C481</accession>
<evidence type="ECO:0000259" key="2">
    <source>
        <dbReference type="Pfam" id="PF20736"/>
    </source>
</evidence>
<protein>
    <recommendedName>
        <fullName evidence="6">Non-reducing end beta-L-arabinofuranosidase</fullName>
    </recommendedName>
</protein>
<proteinExistence type="predicted"/>
<evidence type="ECO:0000313" key="4">
    <source>
        <dbReference type="EMBL" id="KAK4235089.1"/>
    </source>
</evidence>
<dbReference type="InterPro" id="IPR012878">
    <property type="entry name" value="Beta-AFase-like_GH127_cat"/>
</dbReference>
<reference evidence="4" key="2">
    <citation type="submission" date="2023-05" db="EMBL/GenBank/DDBJ databases">
        <authorList>
            <consortium name="Lawrence Berkeley National Laboratory"/>
            <person name="Steindorff A."/>
            <person name="Hensen N."/>
            <person name="Bonometti L."/>
            <person name="Westerberg I."/>
            <person name="Brannstrom I.O."/>
            <person name="Guillou S."/>
            <person name="Cros-Aarteil S."/>
            <person name="Calhoun S."/>
            <person name="Haridas S."/>
            <person name="Kuo A."/>
            <person name="Mondo S."/>
            <person name="Pangilinan J."/>
            <person name="Riley R."/>
            <person name="Labutti K."/>
            <person name="Andreopoulos B."/>
            <person name="Lipzen A."/>
            <person name="Chen C."/>
            <person name="Yanf M."/>
            <person name="Daum C."/>
            <person name="Ng V."/>
            <person name="Clum A."/>
            <person name="Ohm R."/>
            <person name="Martin F."/>
            <person name="Silar P."/>
            <person name="Natvig D."/>
            <person name="Lalanne C."/>
            <person name="Gautier V."/>
            <person name="Ament-Velasquez S.L."/>
            <person name="Kruys A."/>
            <person name="Hutchinson M.I."/>
            <person name="Powell A.J."/>
            <person name="Barry K."/>
            <person name="Miller A.N."/>
            <person name="Grigoriev I.V."/>
            <person name="Debuchy R."/>
            <person name="Gladieux P."/>
            <person name="Thoren M.H."/>
            <person name="Johannesson H."/>
        </authorList>
    </citation>
    <scope>NUCLEOTIDE SEQUENCE</scope>
    <source>
        <strain evidence="4">CBS 532.94</strain>
    </source>
</reference>
<dbReference type="InterPro" id="IPR049046">
    <property type="entry name" value="Beta-AFase-like_GH127_middle"/>
</dbReference>
<dbReference type="Pfam" id="PF20737">
    <property type="entry name" value="Glyco_hydro127C"/>
    <property type="match status" value="1"/>
</dbReference>
<feature type="domain" description="Non-reducing end beta-L-arabinofuranosidase-like GH127 middle" evidence="2">
    <location>
        <begin position="448"/>
        <end position="530"/>
    </location>
</feature>
<dbReference type="InterPro" id="IPR008928">
    <property type="entry name" value="6-hairpin_glycosidase_sf"/>
</dbReference>
<dbReference type="Pfam" id="PF20736">
    <property type="entry name" value="Glyco_hydro127M"/>
    <property type="match status" value="1"/>
</dbReference>
<evidence type="ECO:0008006" key="6">
    <source>
        <dbReference type="Google" id="ProtNLM"/>
    </source>
</evidence>
<evidence type="ECO:0000259" key="1">
    <source>
        <dbReference type="Pfam" id="PF07944"/>
    </source>
</evidence>